<feature type="compositionally biased region" description="Polar residues" evidence="1">
    <location>
        <begin position="39"/>
        <end position="48"/>
    </location>
</feature>
<dbReference type="AlphaFoldDB" id="A0AAD4NPZ5"/>
<feature type="transmembrane region" description="Helical" evidence="2">
    <location>
        <begin position="254"/>
        <end position="274"/>
    </location>
</feature>
<name>A0AAD4NPZ5_9PLEO</name>
<dbReference type="Proteomes" id="UP001199106">
    <property type="component" value="Unassembled WGS sequence"/>
</dbReference>
<feature type="transmembrane region" description="Helical" evidence="2">
    <location>
        <begin position="206"/>
        <end position="228"/>
    </location>
</feature>
<keyword evidence="2" id="KW-1133">Transmembrane helix</keyword>
<dbReference type="InterPro" id="IPR038213">
    <property type="entry name" value="IFI6/IFI27-like_sf"/>
</dbReference>
<keyword evidence="4" id="KW-1185">Reference proteome</keyword>
<feature type="transmembrane region" description="Helical" evidence="2">
    <location>
        <begin position="172"/>
        <end position="194"/>
    </location>
</feature>
<evidence type="ECO:0000313" key="3">
    <source>
        <dbReference type="EMBL" id="KAG9192741.1"/>
    </source>
</evidence>
<accession>A0AAD4NPZ5</accession>
<organism evidence="3 4">
    <name type="scientific">Alternaria panax</name>
    <dbReference type="NCBI Taxonomy" id="48097"/>
    <lineage>
        <taxon>Eukaryota</taxon>
        <taxon>Fungi</taxon>
        <taxon>Dikarya</taxon>
        <taxon>Ascomycota</taxon>
        <taxon>Pezizomycotina</taxon>
        <taxon>Dothideomycetes</taxon>
        <taxon>Pleosporomycetidae</taxon>
        <taxon>Pleosporales</taxon>
        <taxon>Pleosporineae</taxon>
        <taxon>Pleosporaceae</taxon>
        <taxon>Alternaria</taxon>
        <taxon>Alternaria sect. Panax</taxon>
    </lineage>
</organism>
<dbReference type="Gene3D" id="6.10.110.10">
    <property type="match status" value="1"/>
</dbReference>
<comment type="caution">
    <text evidence="3">The sequence shown here is derived from an EMBL/GenBank/DDBJ whole genome shotgun (WGS) entry which is preliminary data.</text>
</comment>
<proteinExistence type="predicted"/>
<dbReference type="EMBL" id="JAANER010000003">
    <property type="protein sequence ID" value="KAG9192741.1"/>
    <property type="molecule type" value="Genomic_DNA"/>
</dbReference>
<feature type="compositionally biased region" description="Acidic residues" evidence="1">
    <location>
        <begin position="28"/>
        <end position="38"/>
    </location>
</feature>
<evidence type="ECO:0000256" key="2">
    <source>
        <dbReference type="SAM" id="Phobius"/>
    </source>
</evidence>
<sequence length="280" mass="29625">MADQSPMSRWLRTILAAVTKKSPPDQQPEAEEGTDETQQEQSNDNSADGNPGDEPREDGEDNTSEHDMRDDEDAANTSPSYNAAPVRTNGFINAVRECIVDKVTLIVAQAKDAIASIIDRVKQLRVTGAAKAVTTWIKQHPWETTLVLVPLVATGCMAIVLLIAGFGPGGIIAGSTAAAIQAGIGNIVAGSIFATCTSAMMGGYGAVFVFGGAWLGSTALIVGLAAAWRRWNSQHQHAIVLLSGSSLQTAGDRFQQAASDATFLTICAAAYLVYRFKRCL</sequence>
<keyword evidence="2" id="KW-0472">Membrane</keyword>
<protein>
    <submittedName>
        <fullName evidence="3">Uncharacterized protein</fullName>
    </submittedName>
</protein>
<feature type="region of interest" description="Disordered" evidence="1">
    <location>
        <begin position="1"/>
        <end position="83"/>
    </location>
</feature>
<feature type="transmembrane region" description="Helical" evidence="2">
    <location>
        <begin position="146"/>
        <end position="166"/>
    </location>
</feature>
<evidence type="ECO:0000256" key="1">
    <source>
        <dbReference type="SAM" id="MobiDB-lite"/>
    </source>
</evidence>
<keyword evidence="2" id="KW-0812">Transmembrane</keyword>
<gene>
    <name evidence="3" type="ORF">G6011_11475</name>
</gene>
<evidence type="ECO:0000313" key="4">
    <source>
        <dbReference type="Proteomes" id="UP001199106"/>
    </source>
</evidence>
<reference evidence="3" key="1">
    <citation type="submission" date="2021-07" db="EMBL/GenBank/DDBJ databases">
        <title>Genome Resource of American Ginseng Black Spot Pathogen Alternaria panax.</title>
        <authorList>
            <person name="Qiu C."/>
            <person name="Wang W."/>
            <person name="Liu Z."/>
        </authorList>
    </citation>
    <scope>NUCLEOTIDE SEQUENCE</scope>
    <source>
        <strain evidence="3">BNCC115425</strain>
    </source>
</reference>